<dbReference type="KEGG" id="blen:NCTC4824_02845"/>
<dbReference type="GO" id="GO:0080120">
    <property type="term" value="P:CAAX-box protein maturation"/>
    <property type="evidence" value="ECO:0007669"/>
    <property type="project" value="UniProtKB-ARBA"/>
</dbReference>
<dbReference type="GO" id="GO:0004175">
    <property type="term" value="F:endopeptidase activity"/>
    <property type="evidence" value="ECO:0007669"/>
    <property type="project" value="UniProtKB-ARBA"/>
</dbReference>
<dbReference type="EMBL" id="LS483476">
    <property type="protein sequence ID" value="SQI60592.1"/>
    <property type="molecule type" value="Genomic_DNA"/>
</dbReference>
<keyword evidence="1" id="KW-0812">Transmembrane</keyword>
<dbReference type="Proteomes" id="UP000249134">
    <property type="component" value="Chromosome 1"/>
</dbReference>
<feature type="domain" description="CAAX prenyl protease 2/Lysostaphin resistance protein A-like" evidence="2">
    <location>
        <begin position="104"/>
        <end position="194"/>
    </location>
</feature>
<dbReference type="STRING" id="1348624.GCA_001591545_01894"/>
<sequence>MKKSFTDYKLIGGILLAYILIYVSFDNNGVFWYLYTATMLFLISIAILSEKMEDEASSQKYFIFGLLSGISLYILFFAGDWLFSLLPGSFDKQITKVYSLFSFKWIWHYLVLFFIIIPGEEIFWRGFVQKRLTRYMDIKVAILIAATLNAAAYILSGFTILIIAAFISGIVWGSLYVWKRSMPLIIISHLIFDLLLLIIWPLG</sequence>
<reference evidence="3 4" key="1">
    <citation type="submission" date="2018-06" db="EMBL/GenBank/DDBJ databases">
        <authorList>
            <consortium name="Pathogen Informatics"/>
            <person name="Doyle S."/>
        </authorList>
    </citation>
    <scope>NUCLEOTIDE SEQUENCE [LARGE SCALE GENOMIC DNA]</scope>
    <source>
        <strain evidence="3 4">NCTC4824</strain>
    </source>
</reference>
<dbReference type="Pfam" id="PF02517">
    <property type="entry name" value="Rce1-like"/>
    <property type="match status" value="1"/>
</dbReference>
<feature type="transmembrane region" description="Helical" evidence="1">
    <location>
        <begin position="140"/>
        <end position="172"/>
    </location>
</feature>
<organism evidence="3 4">
    <name type="scientific">Lederbergia lenta</name>
    <name type="common">Bacillus lentus</name>
    <dbReference type="NCBI Taxonomy" id="1467"/>
    <lineage>
        <taxon>Bacteria</taxon>
        <taxon>Bacillati</taxon>
        <taxon>Bacillota</taxon>
        <taxon>Bacilli</taxon>
        <taxon>Bacillales</taxon>
        <taxon>Bacillaceae</taxon>
        <taxon>Lederbergia</taxon>
    </lineage>
</organism>
<evidence type="ECO:0000313" key="3">
    <source>
        <dbReference type="EMBL" id="SQI60592.1"/>
    </source>
</evidence>
<evidence type="ECO:0000259" key="2">
    <source>
        <dbReference type="Pfam" id="PF02517"/>
    </source>
</evidence>
<feature type="transmembrane region" description="Helical" evidence="1">
    <location>
        <begin position="31"/>
        <end position="49"/>
    </location>
</feature>
<keyword evidence="1" id="KW-0472">Membrane</keyword>
<dbReference type="RefSeq" id="WP_066140176.1">
    <property type="nucleotide sequence ID" value="NZ_CBCSGM010000001.1"/>
</dbReference>
<evidence type="ECO:0000313" key="4">
    <source>
        <dbReference type="Proteomes" id="UP000249134"/>
    </source>
</evidence>
<keyword evidence="4" id="KW-1185">Reference proteome</keyword>
<feature type="transmembrane region" description="Helical" evidence="1">
    <location>
        <begin position="106"/>
        <end position="128"/>
    </location>
</feature>
<accession>A0A2X4WPJ8</accession>
<keyword evidence="1" id="KW-1133">Transmembrane helix</keyword>
<gene>
    <name evidence="3" type="ORF">NCTC4824_02845</name>
</gene>
<dbReference type="AlphaFoldDB" id="A0A2X4WPJ8"/>
<evidence type="ECO:0000256" key="1">
    <source>
        <dbReference type="SAM" id="Phobius"/>
    </source>
</evidence>
<proteinExistence type="predicted"/>
<name>A0A2X4WPJ8_LEDLE</name>
<feature type="transmembrane region" description="Helical" evidence="1">
    <location>
        <begin position="7"/>
        <end position="25"/>
    </location>
</feature>
<feature type="transmembrane region" description="Helical" evidence="1">
    <location>
        <begin position="184"/>
        <end position="202"/>
    </location>
</feature>
<feature type="transmembrane region" description="Helical" evidence="1">
    <location>
        <begin position="61"/>
        <end position="86"/>
    </location>
</feature>
<dbReference type="InterPro" id="IPR003675">
    <property type="entry name" value="Rce1/LyrA-like_dom"/>
</dbReference>
<protein>
    <submittedName>
        <fullName evidence="3">Abortive infection protein</fullName>
    </submittedName>
</protein>